<dbReference type="EMBL" id="KQ114385">
    <property type="protein sequence ID" value="KMS65120.1"/>
    <property type="molecule type" value="Genomic_DNA"/>
</dbReference>
<evidence type="ECO:0000256" key="1">
    <source>
        <dbReference type="SAM" id="MobiDB-lite"/>
    </source>
</evidence>
<reference evidence="2 3" key="1">
    <citation type="journal article" date="2014" name="Nature">
        <title>The genome of the recently domesticated crop plant sugar beet (Beta vulgaris).</title>
        <authorList>
            <person name="Dohm J.C."/>
            <person name="Minoche A.E."/>
            <person name="Holtgrawe D."/>
            <person name="Capella-Gutierrez S."/>
            <person name="Zakrzewski F."/>
            <person name="Tafer H."/>
            <person name="Rupp O."/>
            <person name="Sorensen T.R."/>
            <person name="Stracke R."/>
            <person name="Reinhardt R."/>
            <person name="Goesmann A."/>
            <person name="Kraft T."/>
            <person name="Schulz B."/>
            <person name="Stadler P.F."/>
            <person name="Schmidt T."/>
            <person name="Gabaldon T."/>
            <person name="Lehrach H."/>
            <person name="Weisshaar B."/>
            <person name="Himmelbauer H."/>
        </authorList>
    </citation>
    <scope>NUCLEOTIDE SEQUENCE [LARGE SCALE GENOMIC DNA]</scope>
    <source>
        <tissue evidence="2">Taproot</tissue>
    </source>
</reference>
<accession>A0A0J8BHC1</accession>
<feature type="compositionally biased region" description="Basic residues" evidence="1">
    <location>
        <begin position="8"/>
        <end position="21"/>
    </location>
</feature>
<feature type="region of interest" description="Disordered" evidence="1">
    <location>
        <begin position="1"/>
        <end position="37"/>
    </location>
</feature>
<name>A0A0J8BHC1_BETVV</name>
<dbReference type="AlphaFoldDB" id="A0A0J8BHC1"/>
<evidence type="ECO:0000313" key="3">
    <source>
        <dbReference type="Proteomes" id="UP000035740"/>
    </source>
</evidence>
<protein>
    <submittedName>
        <fullName evidence="2">Uncharacterized protein</fullName>
    </submittedName>
</protein>
<feature type="compositionally biased region" description="Low complexity" evidence="1">
    <location>
        <begin position="22"/>
        <end position="37"/>
    </location>
</feature>
<dbReference type="Gramene" id="KMS65120">
    <property type="protein sequence ID" value="KMS65120"/>
    <property type="gene ID" value="BVRB_039240"/>
</dbReference>
<evidence type="ECO:0000313" key="2">
    <source>
        <dbReference type="EMBL" id="KMS65120.1"/>
    </source>
</evidence>
<organism evidence="2 3">
    <name type="scientific">Beta vulgaris subsp. vulgaris</name>
    <name type="common">Beet</name>
    <dbReference type="NCBI Taxonomy" id="3555"/>
    <lineage>
        <taxon>Eukaryota</taxon>
        <taxon>Viridiplantae</taxon>
        <taxon>Streptophyta</taxon>
        <taxon>Embryophyta</taxon>
        <taxon>Tracheophyta</taxon>
        <taxon>Spermatophyta</taxon>
        <taxon>Magnoliopsida</taxon>
        <taxon>eudicotyledons</taxon>
        <taxon>Gunneridae</taxon>
        <taxon>Pentapetalae</taxon>
        <taxon>Caryophyllales</taxon>
        <taxon>Chenopodiaceae</taxon>
        <taxon>Betoideae</taxon>
        <taxon>Beta</taxon>
    </lineage>
</organism>
<keyword evidence="3" id="KW-1185">Reference proteome</keyword>
<proteinExistence type="predicted"/>
<sequence length="86" mass="9566">MNTDRGGRGRRGRPRPARRGGRAFPKPSRSASPPAAATAIISDSVKLAASNDVAVLQRIWPEERERILRFPPCFHSRSPDFQARET</sequence>
<dbReference type="Proteomes" id="UP000035740">
    <property type="component" value="Unassembled WGS sequence"/>
</dbReference>
<gene>
    <name evidence="2" type="ORF">BVRB_039240</name>
</gene>